<evidence type="ECO:0000313" key="2">
    <source>
        <dbReference type="EMBL" id="KAB8170920.1"/>
    </source>
</evidence>
<feature type="transmembrane region" description="Helical" evidence="1">
    <location>
        <begin position="144"/>
        <end position="169"/>
    </location>
</feature>
<evidence type="ECO:0000256" key="1">
    <source>
        <dbReference type="SAM" id="Phobius"/>
    </source>
</evidence>
<name>A0A5N6ASM7_9ACTN</name>
<keyword evidence="1" id="KW-0472">Membrane</keyword>
<feature type="transmembrane region" description="Helical" evidence="1">
    <location>
        <begin position="214"/>
        <end position="233"/>
    </location>
</feature>
<feature type="transmembrane region" description="Helical" evidence="1">
    <location>
        <begin position="62"/>
        <end position="80"/>
    </location>
</feature>
<dbReference type="PROSITE" id="PS51257">
    <property type="entry name" value="PROKAR_LIPOPROTEIN"/>
    <property type="match status" value="1"/>
</dbReference>
<evidence type="ECO:0000313" key="3">
    <source>
        <dbReference type="Proteomes" id="UP000314251"/>
    </source>
</evidence>
<gene>
    <name evidence="2" type="ORF">FH607_000805</name>
</gene>
<keyword evidence="3" id="KW-1185">Reference proteome</keyword>
<feature type="transmembrane region" description="Helical" evidence="1">
    <location>
        <begin position="283"/>
        <end position="304"/>
    </location>
</feature>
<accession>A0A5N6ASM7</accession>
<dbReference type="AlphaFoldDB" id="A0A5N6ASM7"/>
<keyword evidence="1" id="KW-0812">Transmembrane</keyword>
<proteinExistence type="predicted"/>
<feature type="transmembrane region" description="Helical" evidence="1">
    <location>
        <begin position="92"/>
        <end position="114"/>
    </location>
</feature>
<reference evidence="2" key="1">
    <citation type="submission" date="2019-10" db="EMBL/GenBank/DDBJ databases">
        <title>Nonomuraea sp. nov., isolated from Phyllanthus amarus.</title>
        <authorList>
            <person name="Klykleung N."/>
            <person name="Tanasupawat S."/>
        </authorList>
    </citation>
    <scope>NUCLEOTIDE SEQUENCE [LARGE SCALE GENOMIC DNA]</scope>
    <source>
        <strain evidence="2">3MP-10</strain>
    </source>
</reference>
<feature type="transmembrane region" description="Helical" evidence="1">
    <location>
        <begin position="316"/>
        <end position="336"/>
    </location>
</feature>
<protein>
    <submittedName>
        <fullName evidence="2">Uncharacterized protein</fullName>
    </submittedName>
</protein>
<comment type="caution">
    <text evidence="2">The sequence shown here is derived from an EMBL/GenBank/DDBJ whole genome shotgun (WGS) entry which is preliminary data.</text>
</comment>
<dbReference type="RefSeq" id="WP_139665607.1">
    <property type="nucleotide sequence ID" value="NZ_VDLY02000001.1"/>
</dbReference>
<dbReference type="EMBL" id="VDLY02000001">
    <property type="protein sequence ID" value="KAB8170920.1"/>
    <property type="molecule type" value="Genomic_DNA"/>
</dbReference>
<keyword evidence="1" id="KW-1133">Transmembrane helix</keyword>
<organism evidence="2 3">
    <name type="scientific">Streptomyces mimosae</name>
    <dbReference type="NCBI Taxonomy" id="2586635"/>
    <lineage>
        <taxon>Bacteria</taxon>
        <taxon>Bacillati</taxon>
        <taxon>Actinomycetota</taxon>
        <taxon>Actinomycetes</taxon>
        <taxon>Kitasatosporales</taxon>
        <taxon>Streptomycetaceae</taxon>
        <taxon>Streptomyces</taxon>
    </lineage>
</organism>
<feature type="transmembrane region" description="Helical" evidence="1">
    <location>
        <begin position="356"/>
        <end position="375"/>
    </location>
</feature>
<dbReference type="Proteomes" id="UP000314251">
    <property type="component" value="Unassembled WGS sequence"/>
</dbReference>
<sequence length="403" mass="43502">MRWGPPGRTASALVVLTACLPFGTLFWAQHQLAAEGRRLKLSLAGLDLDAFTVVESGAVEHWVPQLVFLLLFVGLGYAVLRSSPRRGPTARGVLLVVGAALLAGAVSDLTDVVLERRTWSGPPTWGDVDDILGTVHSYGEATAFAPWVAVTLLAVWLEWRLLSCVLWTLRRLPQLRHHADLKPLPLLVRATLGRPARGLAAPLPPPGRRERRDAALVAVGPMLLLALAGGRVLGHGAVEPFRSEGPFIDPAFYDRSPPSFTERWSGALYPALRLRPLERERPAAWLATLTVALVFLVLLGWLVYRLRWRPRPAGAGAVVALGWAATTVAAAVASVADHLWLTALDGGSPPGTTLLEAVRFALLWGWLPGAALLAWERHRAGGSVAVSRDARPVESARERADVD</sequence>